<feature type="domain" description="RiboL-PSP-HEPN" evidence="2">
    <location>
        <begin position="20"/>
        <end position="163"/>
    </location>
</feature>
<feature type="coiled-coil region" evidence="1">
    <location>
        <begin position="186"/>
        <end position="213"/>
    </location>
</feature>
<name>A0AA94H783_9ENTR</name>
<proteinExistence type="predicted"/>
<organism evidence="4 6">
    <name type="scientific">Kosakonia oryzae</name>
    <dbReference type="NCBI Taxonomy" id="497725"/>
    <lineage>
        <taxon>Bacteria</taxon>
        <taxon>Pseudomonadati</taxon>
        <taxon>Pseudomonadota</taxon>
        <taxon>Gammaproteobacteria</taxon>
        <taxon>Enterobacterales</taxon>
        <taxon>Enterobacteriaceae</taxon>
        <taxon>Kosakonia</taxon>
    </lineage>
</organism>
<dbReference type="RefSeq" id="WP_064562672.1">
    <property type="nucleotide sequence ID" value="NZ_CP014007.2"/>
</dbReference>
<protein>
    <recommendedName>
        <fullName evidence="2">RiboL-PSP-HEPN domain-containing protein</fullName>
    </recommendedName>
</protein>
<dbReference type="Proteomes" id="UP000078227">
    <property type="component" value="Chromosome"/>
</dbReference>
<dbReference type="Proteomes" id="UP000182314">
    <property type="component" value="Unassembled WGS sequence"/>
</dbReference>
<gene>
    <name evidence="3" type="ORF">AWR26_00375</name>
    <name evidence="4" type="ORF">SAMN05216286_4543</name>
</gene>
<evidence type="ECO:0000313" key="4">
    <source>
        <dbReference type="EMBL" id="SFD17360.1"/>
    </source>
</evidence>
<reference evidence="4 6" key="1">
    <citation type="submission" date="2016-10" db="EMBL/GenBank/DDBJ databases">
        <authorList>
            <person name="Varghese N."/>
            <person name="Submissions S."/>
        </authorList>
    </citation>
    <scope>NUCLEOTIDE SEQUENCE [LARGE SCALE GENOMIC DNA]</scope>
    <source>
        <strain evidence="4 6">CGMCC 1.7012</strain>
    </source>
</reference>
<dbReference type="Pfam" id="PF18735">
    <property type="entry name" value="HEPN_RiboL-PSP"/>
    <property type="match status" value="1"/>
</dbReference>
<evidence type="ECO:0000313" key="3">
    <source>
        <dbReference type="EMBL" id="ANI80670.1"/>
    </source>
</evidence>
<dbReference type="EMBL" id="FOKO01000006">
    <property type="protein sequence ID" value="SFD17360.1"/>
    <property type="molecule type" value="Genomic_DNA"/>
</dbReference>
<keyword evidence="1" id="KW-0175">Coiled coil</keyword>
<dbReference type="InterPro" id="IPR041519">
    <property type="entry name" value="HEPN_RiboL-PSP"/>
</dbReference>
<evidence type="ECO:0000313" key="5">
    <source>
        <dbReference type="Proteomes" id="UP000078227"/>
    </source>
</evidence>
<sequence length="275" mass="31818">MMNSCLVEYFRKIDILFLELDKLAPENDVKNRSIRNEFAGLMVISLAANYENCVKTILINYADLFHDKFSHQVERKYSYLNSRIKYETLKEYLSHFDGDLFNFENKVSKYSIKLKNEINKTYDQILTWRHSYAHANSVITSLTDAYKAHRYAKYILYSFEDSLLGHAKRDSVRLINIFNRNSSFAFDAIESNYEKIKDRINNETNLIAQKDEANYLLATARKFKTICEEAQQKANECSINILPSILNQAQNAATECQKASKAFSALKNGLCQAAT</sequence>
<evidence type="ECO:0000259" key="2">
    <source>
        <dbReference type="Pfam" id="PF18735"/>
    </source>
</evidence>
<evidence type="ECO:0000313" key="6">
    <source>
        <dbReference type="Proteomes" id="UP000182314"/>
    </source>
</evidence>
<dbReference type="AlphaFoldDB" id="A0AA94H783"/>
<keyword evidence="5" id="KW-1185">Reference proteome</keyword>
<dbReference type="KEGG" id="kor:AWR26_00375"/>
<accession>A0AA94H783</accession>
<reference evidence="3 5" key="2">
    <citation type="submission" date="2021-03" db="EMBL/GenBank/DDBJ databases">
        <authorList>
            <person name="Li Y."/>
            <person name="Li S."/>
            <person name="Chen M."/>
            <person name="Peng G."/>
            <person name="Tan Z."/>
            <person name="An Q."/>
        </authorList>
    </citation>
    <scope>NUCLEOTIDE SEQUENCE [LARGE SCALE GENOMIC DNA]</scope>
    <source>
        <strain evidence="3 5">Ola 51</strain>
    </source>
</reference>
<dbReference type="EMBL" id="CP014007">
    <property type="protein sequence ID" value="ANI80670.1"/>
    <property type="molecule type" value="Genomic_DNA"/>
</dbReference>
<evidence type="ECO:0000256" key="1">
    <source>
        <dbReference type="SAM" id="Coils"/>
    </source>
</evidence>